<evidence type="ECO:0000313" key="2">
    <source>
        <dbReference type="EMBL" id="OAQ30851.1"/>
    </source>
</evidence>
<evidence type="ECO:0000256" key="1">
    <source>
        <dbReference type="SAM" id="SignalP"/>
    </source>
</evidence>
<dbReference type="OrthoDB" id="7484669at2759"/>
<sequence>MKISLSVAALGAILIASTAEAVRVCRTGWEDDNTCGYNCQNGDRIDGEWCRNFKSALARNGANCWGDCSASNGFQFWCSKSSLSPKEAYLDRHARSILKSPHPTLLDITINPLIRYTKDATSALSSQRISKHIKSLMVLMPLANGSIPKARAAGSTIAALKGVPIDDVITQGNWASHSTYLRFYRISSRTLTNFTSVLLN</sequence>
<feature type="signal peptide" evidence="1">
    <location>
        <begin position="1"/>
        <end position="21"/>
    </location>
</feature>
<accession>A0A197K2D1</accession>
<gene>
    <name evidence="2" type="ORF">K457DRAFT_31351</name>
</gene>
<dbReference type="STRING" id="1314771.A0A197K2D1"/>
<dbReference type="InterPro" id="IPR011010">
    <property type="entry name" value="DNA_brk_join_enz"/>
</dbReference>
<proteinExistence type="predicted"/>
<name>A0A197K2D1_9FUNG</name>
<dbReference type="SUPFAM" id="SSF56349">
    <property type="entry name" value="DNA breaking-rejoining enzymes"/>
    <property type="match status" value="1"/>
</dbReference>
<dbReference type="EMBL" id="KV442033">
    <property type="protein sequence ID" value="OAQ30851.1"/>
    <property type="molecule type" value="Genomic_DNA"/>
</dbReference>
<dbReference type="GO" id="GO:0003677">
    <property type="term" value="F:DNA binding"/>
    <property type="evidence" value="ECO:0007669"/>
    <property type="project" value="InterPro"/>
</dbReference>
<feature type="chain" id="PRO_5008276497" evidence="1">
    <location>
        <begin position="22"/>
        <end position="200"/>
    </location>
</feature>
<reference evidence="2 3" key="1">
    <citation type="submission" date="2016-05" db="EMBL/GenBank/DDBJ databases">
        <title>Genome sequencing reveals origins of a unique bacterial endosymbiosis in the earliest lineages of terrestrial Fungi.</title>
        <authorList>
            <consortium name="DOE Joint Genome Institute"/>
            <person name="Uehling J."/>
            <person name="Gryganskyi A."/>
            <person name="Hameed K."/>
            <person name="Tschaplinski T."/>
            <person name="Misztal P."/>
            <person name="Wu S."/>
            <person name="Desiro A."/>
            <person name="Vande Pol N."/>
            <person name="Du Z.-Y."/>
            <person name="Zienkiewicz A."/>
            <person name="Zienkiewicz K."/>
            <person name="Morin E."/>
            <person name="Tisserant E."/>
            <person name="Splivallo R."/>
            <person name="Hainaut M."/>
            <person name="Henrissat B."/>
            <person name="Ohm R."/>
            <person name="Kuo A."/>
            <person name="Yan J."/>
            <person name="Lipzen A."/>
            <person name="Nolan M."/>
            <person name="Labutti K."/>
            <person name="Barry K."/>
            <person name="Goldstein A."/>
            <person name="Labbe J."/>
            <person name="Schadt C."/>
            <person name="Tuskan G."/>
            <person name="Grigoriev I."/>
            <person name="Martin F."/>
            <person name="Vilgalys R."/>
            <person name="Bonito G."/>
        </authorList>
    </citation>
    <scope>NUCLEOTIDE SEQUENCE [LARGE SCALE GENOMIC DNA]</scope>
    <source>
        <strain evidence="2 3">AG-77</strain>
    </source>
</reference>
<dbReference type="AlphaFoldDB" id="A0A197K2D1"/>
<keyword evidence="1" id="KW-0732">Signal</keyword>
<dbReference type="Proteomes" id="UP000078512">
    <property type="component" value="Unassembled WGS sequence"/>
</dbReference>
<keyword evidence="3" id="KW-1185">Reference proteome</keyword>
<protein>
    <submittedName>
        <fullName evidence="2">Uncharacterized protein</fullName>
    </submittedName>
</protein>
<evidence type="ECO:0000313" key="3">
    <source>
        <dbReference type="Proteomes" id="UP000078512"/>
    </source>
</evidence>
<organism evidence="2 3">
    <name type="scientific">Linnemannia elongata AG-77</name>
    <dbReference type="NCBI Taxonomy" id="1314771"/>
    <lineage>
        <taxon>Eukaryota</taxon>
        <taxon>Fungi</taxon>
        <taxon>Fungi incertae sedis</taxon>
        <taxon>Mucoromycota</taxon>
        <taxon>Mortierellomycotina</taxon>
        <taxon>Mortierellomycetes</taxon>
        <taxon>Mortierellales</taxon>
        <taxon>Mortierellaceae</taxon>
        <taxon>Linnemannia</taxon>
    </lineage>
</organism>